<evidence type="ECO:0000313" key="3">
    <source>
        <dbReference type="Proteomes" id="UP000827721"/>
    </source>
</evidence>
<protein>
    <submittedName>
        <fullName evidence="2">Uncharacterized protein</fullName>
    </submittedName>
</protein>
<feature type="transmembrane region" description="Helical" evidence="1">
    <location>
        <begin position="62"/>
        <end position="80"/>
    </location>
</feature>
<reference evidence="2 3" key="1">
    <citation type="submission" date="2021-02" db="EMBL/GenBank/DDBJ databases">
        <title>Plant Genome Project.</title>
        <authorList>
            <person name="Zhang R.-G."/>
        </authorList>
    </citation>
    <scope>NUCLEOTIDE SEQUENCE [LARGE SCALE GENOMIC DNA]</scope>
    <source>
        <tissue evidence="2">Leaves</tissue>
    </source>
</reference>
<evidence type="ECO:0000256" key="1">
    <source>
        <dbReference type="SAM" id="Phobius"/>
    </source>
</evidence>
<keyword evidence="1" id="KW-1133">Transmembrane helix</keyword>
<keyword evidence="1" id="KW-0812">Transmembrane</keyword>
<accession>A0ABQ8HUR3</accession>
<sequence>MCHYQPWEENSPEHELFTMDGNSLDELQALAEARLATLEARVVMIERKLELMEERLLFVRKGLYFVCACLFALMAAFAEVRFENRPGNIPPPWAAAATSSDGTLPDLTASGGDHLHICRKMCDYKPWEENSLEHYLFTMDKDILDEMEALLEASLAMLEALIATIRRELEVLEDSQ</sequence>
<organism evidence="2 3">
    <name type="scientific">Xanthoceras sorbifolium</name>
    <dbReference type="NCBI Taxonomy" id="99658"/>
    <lineage>
        <taxon>Eukaryota</taxon>
        <taxon>Viridiplantae</taxon>
        <taxon>Streptophyta</taxon>
        <taxon>Embryophyta</taxon>
        <taxon>Tracheophyta</taxon>
        <taxon>Spermatophyta</taxon>
        <taxon>Magnoliopsida</taxon>
        <taxon>eudicotyledons</taxon>
        <taxon>Gunneridae</taxon>
        <taxon>Pentapetalae</taxon>
        <taxon>rosids</taxon>
        <taxon>malvids</taxon>
        <taxon>Sapindales</taxon>
        <taxon>Sapindaceae</taxon>
        <taxon>Xanthoceroideae</taxon>
        <taxon>Xanthoceras</taxon>
    </lineage>
</organism>
<evidence type="ECO:0000313" key="2">
    <source>
        <dbReference type="EMBL" id="KAH7568101.1"/>
    </source>
</evidence>
<comment type="caution">
    <text evidence="2">The sequence shown here is derived from an EMBL/GenBank/DDBJ whole genome shotgun (WGS) entry which is preliminary data.</text>
</comment>
<keyword evidence="3" id="KW-1185">Reference proteome</keyword>
<dbReference type="Proteomes" id="UP000827721">
    <property type="component" value="Unassembled WGS sequence"/>
</dbReference>
<dbReference type="EMBL" id="JAFEMO010000007">
    <property type="protein sequence ID" value="KAH7568101.1"/>
    <property type="molecule type" value="Genomic_DNA"/>
</dbReference>
<name>A0ABQ8HUR3_9ROSI</name>
<keyword evidence="1" id="KW-0472">Membrane</keyword>
<gene>
    <name evidence="2" type="ORF">JRO89_XS07G0237800</name>
</gene>
<proteinExistence type="predicted"/>